<dbReference type="RefSeq" id="WP_150023437.1">
    <property type="nucleotide sequence ID" value="NZ_VWOJ01000003.1"/>
</dbReference>
<proteinExistence type="predicted"/>
<name>A0A5M6ZBR1_9PROT</name>
<dbReference type="EMBL" id="VWOJ01000003">
    <property type="protein sequence ID" value="KAA5802186.1"/>
    <property type="molecule type" value="Genomic_DNA"/>
</dbReference>
<dbReference type="PANTHER" id="PTHR30399:SF1">
    <property type="entry name" value="UTP PYROPHOSPHATASE"/>
    <property type="match status" value="1"/>
</dbReference>
<sequence>MTIRTIRLGERELAYTLARSSRRRTIGLKVGPDGLSVTLPRFAGVSEADRVVREKAGWILDRLEREARRAARPQLQGVDGEEIGWLGGVLTLRVTAHARARTALQQGEGVLDVRVDQALDPELRAATVRRALARWRRAAALELMAPKVTGYADRLGAPRPVVRVREQASRWGSCSADGSIRMNARLIAYDEALIDYVCAHEACHLIEMNHSPRFHALMDQLMPDHKARRARLRASEAPGVEF</sequence>
<comment type="caution">
    <text evidence="2">The sequence shown here is derived from an EMBL/GenBank/DDBJ whole genome shotgun (WGS) entry which is preliminary data.</text>
</comment>
<dbReference type="AlphaFoldDB" id="A0A5M6ZBR1"/>
<evidence type="ECO:0000259" key="1">
    <source>
        <dbReference type="Pfam" id="PF01863"/>
    </source>
</evidence>
<organism evidence="2 3">
    <name type="scientific">Alkalicaulis satelles</name>
    <dbReference type="NCBI Taxonomy" id="2609175"/>
    <lineage>
        <taxon>Bacteria</taxon>
        <taxon>Pseudomonadati</taxon>
        <taxon>Pseudomonadota</taxon>
        <taxon>Alphaproteobacteria</taxon>
        <taxon>Maricaulales</taxon>
        <taxon>Maricaulaceae</taxon>
        <taxon>Alkalicaulis</taxon>
    </lineage>
</organism>
<keyword evidence="3" id="KW-1185">Reference proteome</keyword>
<evidence type="ECO:0000313" key="3">
    <source>
        <dbReference type="Proteomes" id="UP000325122"/>
    </source>
</evidence>
<reference evidence="2 3" key="1">
    <citation type="submission" date="2019-09" db="EMBL/GenBank/DDBJ databases">
        <authorList>
            <person name="Kevbrin V."/>
            <person name="Grouzdev D.S."/>
        </authorList>
    </citation>
    <scope>NUCLEOTIDE SEQUENCE [LARGE SCALE GENOMIC DNA]</scope>
    <source>
        <strain evidence="2 3">G-192</strain>
    </source>
</reference>
<protein>
    <submittedName>
        <fullName evidence="2">M48 family metallopeptidase</fullName>
    </submittedName>
</protein>
<dbReference type="InterPro" id="IPR053136">
    <property type="entry name" value="UTP_pyrophosphatase-like"/>
</dbReference>
<dbReference type="Gene3D" id="3.30.2010.10">
    <property type="entry name" value="Metalloproteases ('zincins'), catalytic domain"/>
    <property type="match status" value="1"/>
</dbReference>
<dbReference type="InterPro" id="IPR002725">
    <property type="entry name" value="YgjP-like_metallopeptidase"/>
</dbReference>
<gene>
    <name evidence="2" type="ORF">F1654_10110</name>
</gene>
<feature type="domain" description="YgjP-like metallopeptidase" evidence="1">
    <location>
        <begin position="24"/>
        <end position="234"/>
    </location>
</feature>
<evidence type="ECO:0000313" key="2">
    <source>
        <dbReference type="EMBL" id="KAA5802186.1"/>
    </source>
</evidence>
<accession>A0A5M6ZBR1</accession>
<dbReference type="CDD" id="cd07344">
    <property type="entry name" value="M48_yhfN_like"/>
    <property type="match status" value="1"/>
</dbReference>
<dbReference type="Proteomes" id="UP000325122">
    <property type="component" value="Unassembled WGS sequence"/>
</dbReference>
<dbReference type="PANTHER" id="PTHR30399">
    <property type="entry name" value="UNCHARACTERIZED PROTEIN YGJP"/>
    <property type="match status" value="1"/>
</dbReference>
<dbReference type="Pfam" id="PF01863">
    <property type="entry name" value="YgjP-like"/>
    <property type="match status" value="1"/>
</dbReference>